<sequence length="322" mass="33497">MLKLKALVLPLLIALAAPAAAQSDYPTKPIRVVLPFPPGGGTDAVARLIGDGMSKRLGQQVLIDNRPGAGGNIASDLVARAAPDGYTLLMGFSTALTVTPGVSPNLTFNVAKDFTPITELAAGQYVLVVHPDVPVKNIDELIAYAKKNPGSLNFGSSGTGSPHHLAAELFMAKTGTKLTHLAYKGASGSTTALLGNEIQLVFGSVTATLPHIQVGKMRPLATSGLKRLPALPDIPTLDESGLKGFDVTTWYGLLAPAGTSQAIVDKLHDTAVAVLNEEKTKETLNSLSLEPIGNTGPEFGALIARETASWAKVINEAGIKLE</sequence>
<proteinExistence type="inferred from homology"/>
<protein>
    <submittedName>
        <fullName evidence="3">Tripartite tricarboxylate transporter substrate binding protein</fullName>
    </submittedName>
</protein>
<dbReference type="PIRSF" id="PIRSF017082">
    <property type="entry name" value="YflP"/>
    <property type="match status" value="1"/>
</dbReference>
<evidence type="ECO:0000256" key="2">
    <source>
        <dbReference type="SAM" id="SignalP"/>
    </source>
</evidence>
<name>A0ABT0DGP2_9HYPH</name>
<evidence type="ECO:0000313" key="3">
    <source>
        <dbReference type="EMBL" id="MCK0206451.1"/>
    </source>
</evidence>
<dbReference type="RefSeq" id="WP_247198038.1">
    <property type="nucleotide sequence ID" value="NZ_JALKCG010000001.1"/>
</dbReference>
<dbReference type="InterPro" id="IPR005064">
    <property type="entry name" value="BUG"/>
</dbReference>
<organism evidence="3 4">
    <name type="scientific">Ancylobacter koreensis</name>
    <dbReference type="NCBI Taxonomy" id="266121"/>
    <lineage>
        <taxon>Bacteria</taxon>
        <taxon>Pseudomonadati</taxon>
        <taxon>Pseudomonadota</taxon>
        <taxon>Alphaproteobacteria</taxon>
        <taxon>Hyphomicrobiales</taxon>
        <taxon>Xanthobacteraceae</taxon>
        <taxon>Ancylobacter</taxon>
    </lineage>
</organism>
<dbReference type="InterPro" id="IPR042100">
    <property type="entry name" value="Bug_dom1"/>
</dbReference>
<dbReference type="Pfam" id="PF03401">
    <property type="entry name" value="TctC"/>
    <property type="match status" value="1"/>
</dbReference>
<dbReference type="PANTHER" id="PTHR42928">
    <property type="entry name" value="TRICARBOXYLATE-BINDING PROTEIN"/>
    <property type="match status" value="1"/>
</dbReference>
<feature type="signal peptide" evidence="2">
    <location>
        <begin position="1"/>
        <end position="21"/>
    </location>
</feature>
<dbReference type="Proteomes" id="UP001202867">
    <property type="component" value="Unassembled WGS sequence"/>
</dbReference>
<accession>A0ABT0DGP2</accession>
<feature type="chain" id="PRO_5045802455" evidence="2">
    <location>
        <begin position="22"/>
        <end position="322"/>
    </location>
</feature>
<comment type="similarity">
    <text evidence="1">Belongs to the UPF0065 (bug) family.</text>
</comment>
<dbReference type="Gene3D" id="3.40.190.10">
    <property type="entry name" value="Periplasmic binding protein-like II"/>
    <property type="match status" value="1"/>
</dbReference>
<evidence type="ECO:0000313" key="4">
    <source>
        <dbReference type="Proteomes" id="UP001202867"/>
    </source>
</evidence>
<reference evidence="3 4" key="1">
    <citation type="submission" date="2022-04" db="EMBL/GenBank/DDBJ databases">
        <authorList>
            <person name="Grouzdev D.S."/>
            <person name="Pantiukh K.S."/>
            <person name="Krutkina M.S."/>
        </authorList>
    </citation>
    <scope>NUCLEOTIDE SEQUENCE [LARGE SCALE GENOMIC DNA]</scope>
    <source>
        <strain evidence="3 4">Jip08</strain>
    </source>
</reference>
<dbReference type="CDD" id="cd13578">
    <property type="entry name" value="PBP2_Bug27"/>
    <property type="match status" value="1"/>
</dbReference>
<dbReference type="Gene3D" id="3.40.190.150">
    <property type="entry name" value="Bordetella uptake gene, domain 1"/>
    <property type="match status" value="1"/>
</dbReference>
<comment type="caution">
    <text evidence="3">The sequence shown here is derived from an EMBL/GenBank/DDBJ whole genome shotgun (WGS) entry which is preliminary data.</text>
</comment>
<keyword evidence="4" id="KW-1185">Reference proteome</keyword>
<keyword evidence="2" id="KW-0732">Signal</keyword>
<gene>
    <name evidence="3" type="ORF">MWN33_00210</name>
</gene>
<evidence type="ECO:0000256" key="1">
    <source>
        <dbReference type="ARBA" id="ARBA00006987"/>
    </source>
</evidence>
<reference evidence="4" key="2">
    <citation type="submission" date="2023-07" db="EMBL/GenBank/DDBJ databases">
        <title>Ancylobacter moscoviensis sp. nov., facultatively methylotrophic bacteria from activated sludge and the reclassification of Starkeya novella (Starkey 1934) Kelly et al. 2000 as Ancylobacter novellus comb. nov., Starkeya koreensis Im et al. 2006 as Ancylobacter koreensis comb.nov., Angulomicrobium tetraedrale Vasil'eva et al. 1986 as Ancylobacter tetraedralis comb. nov., Angulomicrobium amanitiforme Fritz et al. 2004 as Ancylobacter amanitiformis comb. nov. and Methylorhabdus multivorans Doronina et al. 1996 as Ancylobacter multivorans comb. nov. and emended description of the genus Ancylobacter.</title>
        <authorList>
            <person name="Doronina N."/>
            <person name="Chemodurova A."/>
            <person name="Grouzdev D."/>
            <person name="Koziaeva V."/>
            <person name="Shi W."/>
            <person name="Wu L."/>
            <person name="Kaparullina E."/>
        </authorList>
    </citation>
    <scope>NUCLEOTIDE SEQUENCE [LARGE SCALE GENOMIC DNA]</scope>
    <source>
        <strain evidence="4">Jip08</strain>
    </source>
</reference>
<dbReference type="PANTHER" id="PTHR42928:SF5">
    <property type="entry name" value="BLR1237 PROTEIN"/>
    <property type="match status" value="1"/>
</dbReference>
<dbReference type="EMBL" id="JALKCG010000001">
    <property type="protein sequence ID" value="MCK0206451.1"/>
    <property type="molecule type" value="Genomic_DNA"/>
</dbReference>
<dbReference type="SUPFAM" id="SSF53850">
    <property type="entry name" value="Periplasmic binding protein-like II"/>
    <property type="match status" value="1"/>
</dbReference>